<dbReference type="InterPro" id="IPR007630">
    <property type="entry name" value="RNA_pol_sigma70_r4"/>
</dbReference>
<feature type="coiled-coil region" evidence="7">
    <location>
        <begin position="402"/>
        <end position="457"/>
    </location>
</feature>
<feature type="region of interest" description="Sigma-70 factor domain-2" evidence="6">
    <location>
        <begin position="451"/>
        <end position="521"/>
    </location>
</feature>
<feature type="region of interest" description="Disordered" evidence="8">
    <location>
        <begin position="83"/>
        <end position="131"/>
    </location>
</feature>
<feature type="region of interest" description="Disordered" evidence="8">
    <location>
        <begin position="1"/>
        <end position="26"/>
    </location>
</feature>
<dbReference type="Pfam" id="PF04545">
    <property type="entry name" value="Sigma70_r4"/>
    <property type="match status" value="1"/>
</dbReference>
<evidence type="ECO:0000256" key="8">
    <source>
        <dbReference type="SAM" id="MobiDB-lite"/>
    </source>
</evidence>
<evidence type="ECO:0000256" key="2">
    <source>
        <dbReference type="ARBA" id="ARBA00023015"/>
    </source>
</evidence>
<dbReference type="InterPro" id="IPR012760">
    <property type="entry name" value="RNA_pol_sigma_RpoD_C"/>
</dbReference>
<dbReference type="Gene3D" id="1.10.601.10">
    <property type="entry name" value="RNA Polymerase Primary Sigma Factor"/>
    <property type="match status" value="1"/>
</dbReference>
<dbReference type="GO" id="GO:0006352">
    <property type="term" value="P:DNA-templated transcription initiation"/>
    <property type="evidence" value="ECO:0007669"/>
    <property type="project" value="UniProtKB-UniRule"/>
</dbReference>
<keyword evidence="7" id="KW-0175">Coiled coil</keyword>
<dbReference type="GO" id="GO:0003677">
    <property type="term" value="F:DNA binding"/>
    <property type="evidence" value="ECO:0007669"/>
    <property type="project" value="UniProtKB-UniRule"/>
</dbReference>
<dbReference type="FunFam" id="1.10.10.10:FF:000002">
    <property type="entry name" value="RNA polymerase sigma factor SigA"/>
    <property type="match status" value="1"/>
</dbReference>
<evidence type="ECO:0000256" key="1">
    <source>
        <dbReference type="ARBA" id="ARBA00022490"/>
    </source>
</evidence>
<evidence type="ECO:0000256" key="5">
    <source>
        <dbReference type="ARBA" id="ARBA00023163"/>
    </source>
</evidence>
<comment type="subcellular location">
    <subcellularLocation>
        <location evidence="6">Cytoplasm</location>
    </subcellularLocation>
</comment>
<sequence>MATKVKENEDAEVERDGASDGPLLDLSDDAVKKMIKAAKKRGYVTMDELNAVLPSEEVTSEQIEDTMSMLSDMGINVIEDEEAEEAGASGGGDDDDAGGDEESEGGELAPSSGTALATAKKKEPTDRTDDPVRMYLREMGSVELLSREGEIAIAKRIEAGRETMIAGLCESPLTFQALIIWRDELNEGTTLLREIIDLETTYSGPEAKAAPQFQSPEKIEADRKAAEEKEKTRRARSGDDDITDVGGESMPPEEEEEDEDESNLSLAAMEAELRPQVMETLDTIAETYKKLRKLQDQQVEQRLSASGTLSTAQERRYKELKDELIKAVKSLSLNQNRIDALVEQLYDINKRLVSNEGRLLRLAESYGVKRDSFLEQYQGAELDPNWMKSIGNLAARGWKEFAKGENTTIRDIRQEIQNLATETGISISEFRRIVHMVQKGEREARIAKKEMVEANLRLVISIAKKYTNRGLQFLDLIQEGNIGLMKAVDKFEYRRGYKFSTYATWWIRQAITRSIADQARTIRIPVHMIETINKIVRTSRQMLHEIGREPTPEELAEKLAMPLEKVRKVLKIAKEPISLETPVGDEEDSHLGDFIEDKNALLPIDAAIQANLRETTTRVLASLTPREERVLRMRFGIGMNTDHTLEEVGQQFSVTRERIRQIEAKALRKLKHPSRSRKLRSFLDS</sequence>
<dbReference type="GO" id="GO:0005737">
    <property type="term" value="C:cytoplasm"/>
    <property type="evidence" value="ECO:0007669"/>
    <property type="project" value="UniProtKB-SubCell"/>
</dbReference>
<comment type="subunit">
    <text evidence="6">Interacts transiently with the RNA polymerase catalytic core.</text>
</comment>
<dbReference type="CDD" id="cd06171">
    <property type="entry name" value="Sigma70_r4"/>
    <property type="match status" value="1"/>
</dbReference>
<dbReference type="InterPro" id="IPR013324">
    <property type="entry name" value="RNA_pol_sigma_r3/r4-like"/>
</dbReference>
<dbReference type="InterPro" id="IPR050239">
    <property type="entry name" value="Sigma-70_RNA_pol_init_factors"/>
</dbReference>
<dbReference type="NCBIfam" id="TIGR02393">
    <property type="entry name" value="RpoD_Cterm"/>
    <property type="match status" value="1"/>
</dbReference>
<dbReference type="InterPro" id="IPR009042">
    <property type="entry name" value="RNA_pol_sigma70_r1_2"/>
</dbReference>
<dbReference type="PANTHER" id="PTHR30603:SF60">
    <property type="entry name" value="RNA POLYMERASE SIGMA FACTOR RPOD"/>
    <property type="match status" value="1"/>
</dbReference>
<feature type="region of interest" description="Sigma-70 factor domain-3" evidence="6">
    <location>
        <begin position="530"/>
        <end position="606"/>
    </location>
</feature>
<keyword evidence="4 6" id="KW-0238">DNA-binding</keyword>
<dbReference type="InterPro" id="IPR028630">
    <property type="entry name" value="Sigma70_RpoD"/>
</dbReference>
<comment type="caution">
    <text evidence="11">The sequence shown here is derived from an EMBL/GenBank/DDBJ whole genome shotgun (WGS) entry which is preliminary data.</text>
</comment>
<evidence type="ECO:0000259" key="10">
    <source>
        <dbReference type="PROSITE" id="PS00716"/>
    </source>
</evidence>
<dbReference type="NCBIfam" id="TIGR02937">
    <property type="entry name" value="sigma70-ECF"/>
    <property type="match status" value="1"/>
</dbReference>
<dbReference type="InterPro" id="IPR000943">
    <property type="entry name" value="RNA_pol_sigma70"/>
</dbReference>
<keyword evidence="12" id="KW-1185">Reference proteome</keyword>
<feature type="compositionally biased region" description="Basic and acidic residues" evidence="8">
    <location>
        <begin position="217"/>
        <end position="239"/>
    </location>
</feature>
<dbReference type="PROSITE" id="PS00715">
    <property type="entry name" value="SIGMA70_1"/>
    <property type="match status" value="1"/>
</dbReference>
<accession>A0A3S0T2F0</accession>
<dbReference type="GO" id="GO:0016987">
    <property type="term" value="F:sigma factor activity"/>
    <property type="evidence" value="ECO:0007669"/>
    <property type="project" value="UniProtKB-UniRule"/>
</dbReference>
<dbReference type="Gene3D" id="1.10.220.120">
    <property type="entry name" value="Sigma-70 factor, region 1.1"/>
    <property type="match status" value="1"/>
</dbReference>
<dbReference type="FunFam" id="1.10.601.10:FF:000001">
    <property type="entry name" value="RNA polymerase sigma factor SigA"/>
    <property type="match status" value="1"/>
</dbReference>
<feature type="region of interest" description="Disordered" evidence="8">
    <location>
        <begin position="206"/>
        <end position="263"/>
    </location>
</feature>
<dbReference type="Pfam" id="PF00140">
    <property type="entry name" value="Sigma70_r1_2"/>
    <property type="match status" value="1"/>
</dbReference>
<dbReference type="InterPro" id="IPR014284">
    <property type="entry name" value="RNA_pol_sigma-70_dom"/>
</dbReference>
<gene>
    <name evidence="6 11" type="primary">rpoD</name>
    <name evidence="11" type="ORF">EFQ99_26950</name>
</gene>
<keyword evidence="2 6" id="KW-0805">Transcription regulation</keyword>
<evidence type="ECO:0000313" key="12">
    <source>
        <dbReference type="Proteomes" id="UP000278823"/>
    </source>
</evidence>
<dbReference type="Pfam" id="PF04546">
    <property type="entry name" value="Sigma70_ner"/>
    <property type="match status" value="1"/>
</dbReference>
<dbReference type="PRINTS" id="PR00046">
    <property type="entry name" value="SIGMA70FCT"/>
</dbReference>
<dbReference type="InterPro" id="IPR042189">
    <property type="entry name" value="RNA_pol_sigma_70_r1_1_sf"/>
</dbReference>
<dbReference type="Proteomes" id="UP000278823">
    <property type="component" value="Unassembled WGS sequence"/>
</dbReference>
<evidence type="ECO:0000259" key="9">
    <source>
        <dbReference type="PROSITE" id="PS00715"/>
    </source>
</evidence>
<dbReference type="Pfam" id="PF04542">
    <property type="entry name" value="Sigma70_r2"/>
    <property type="match status" value="1"/>
</dbReference>
<dbReference type="AlphaFoldDB" id="A0A3S0T2F0"/>
<dbReference type="PROSITE" id="PS00716">
    <property type="entry name" value="SIGMA70_2"/>
    <property type="match status" value="1"/>
</dbReference>
<feature type="domain" description="RNA polymerase sigma-70" evidence="10">
    <location>
        <begin position="644"/>
        <end position="670"/>
    </location>
</feature>
<dbReference type="EMBL" id="RJTH01000012">
    <property type="protein sequence ID" value="RUM21447.1"/>
    <property type="molecule type" value="Genomic_DNA"/>
</dbReference>
<feature type="compositionally biased region" description="Acidic residues" evidence="8">
    <location>
        <begin position="92"/>
        <end position="105"/>
    </location>
</feature>
<comment type="similarity">
    <text evidence="6">Belongs to the sigma-70 factor family. RpoD/SigA subfamily.</text>
</comment>
<feature type="domain" description="RNA polymerase sigma-70" evidence="9">
    <location>
        <begin position="475"/>
        <end position="488"/>
    </location>
</feature>
<dbReference type="InterPro" id="IPR007631">
    <property type="entry name" value="RNA_pol_sigma_70_non-ess"/>
</dbReference>
<feature type="region of interest" description="Sigma-70 factor domain-4" evidence="6">
    <location>
        <begin position="619"/>
        <end position="672"/>
    </location>
</feature>
<dbReference type="Pfam" id="PF03979">
    <property type="entry name" value="Sigma70_r1_1"/>
    <property type="match status" value="1"/>
</dbReference>
<name>A0A3S0T2F0_9HYPH</name>
<dbReference type="HAMAP" id="MF_00963">
    <property type="entry name" value="Sigma70_RpoD_SigA"/>
    <property type="match status" value="1"/>
</dbReference>
<feature type="compositionally biased region" description="Acidic residues" evidence="8">
    <location>
        <begin position="251"/>
        <end position="262"/>
    </location>
</feature>
<evidence type="ECO:0000256" key="3">
    <source>
        <dbReference type="ARBA" id="ARBA00023082"/>
    </source>
</evidence>
<protein>
    <recommendedName>
        <fullName evidence="6">RNA polymerase sigma factor RpoD</fullName>
    </recommendedName>
    <alternativeName>
        <fullName evidence="6">Sigma-70</fullName>
    </alternativeName>
</protein>
<dbReference type="Pfam" id="PF04539">
    <property type="entry name" value="Sigma70_r3"/>
    <property type="match status" value="1"/>
</dbReference>
<feature type="short sequence motif" description="Interaction with polymerase core subunit RpoC" evidence="6">
    <location>
        <begin position="475"/>
        <end position="478"/>
    </location>
</feature>
<evidence type="ECO:0000256" key="6">
    <source>
        <dbReference type="HAMAP-Rule" id="MF_00963"/>
    </source>
</evidence>
<keyword evidence="1 6" id="KW-0963">Cytoplasm</keyword>
<feature type="DNA-binding region" description="H-T-H motif" evidence="6">
    <location>
        <begin position="645"/>
        <end position="664"/>
    </location>
</feature>
<comment type="function">
    <text evidence="6">Sigma factors are initiation factors that promote the attachment of RNA polymerase to specific initiation sites and are then released. This sigma factor is the primary sigma factor during exponential growth.</text>
</comment>
<dbReference type="SUPFAM" id="SSF88659">
    <property type="entry name" value="Sigma3 and sigma4 domains of RNA polymerase sigma factors"/>
    <property type="match status" value="2"/>
</dbReference>
<keyword evidence="3 6" id="KW-0731">Sigma factor</keyword>
<dbReference type="InterPro" id="IPR007627">
    <property type="entry name" value="RNA_pol_sigma70_r2"/>
</dbReference>
<dbReference type="InterPro" id="IPR007127">
    <property type="entry name" value="RNA_pol_sigma_70_r1_1"/>
</dbReference>
<evidence type="ECO:0000256" key="7">
    <source>
        <dbReference type="SAM" id="Coils"/>
    </source>
</evidence>
<dbReference type="InterPro" id="IPR007624">
    <property type="entry name" value="RNA_pol_sigma70_r3"/>
</dbReference>
<dbReference type="NCBIfam" id="NF004208">
    <property type="entry name" value="PRK05658.1"/>
    <property type="match status" value="1"/>
</dbReference>
<feature type="compositionally biased region" description="Basic and acidic residues" evidence="8">
    <location>
        <begin position="120"/>
        <end position="131"/>
    </location>
</feature>
<dbReference type="PANTHER" id="PTHR30603">
    <property type="entry name" value="RNA POLYMERASE SIGMA FACTOR RPO"/>
    <property type="match status" value="1"/>
</dbReference>
<organism evidence="11 12">
    <name type="scientific">Rhizobium vallis</name>
    <dbReference type="NCBI Taxonomy" id="634290"/>
    <lineage>
        <taxon>Bacteria</taxon>
        <taxon>Pseudomonadati</taxon>
        <taxon>Pseudomonadota</taxon>
        <taxon>Alphaproteobacteria</taxon>
        <taxon>Hyphomicrobiales</taxon>
        <taxon>Rhizobiaceae</taxon>
        <taxon>Rhizobium/Agrobacterium group</taxon>
        <taxon>Rhizobium</taxon>
    </lineage>
</organism>
<dbReference type="OrthoDB" id="9809557at2"/>
<evidence type="ECO:0000313" key="11">
    <source>
        <dbReference type="EMBL" id="RUM21447.1"/>
    </source>
</evidence>
<keyword evidence="5 6" id="KW-0804">Transcription</keyword>
<evidence type="ECO:0000256" key="4">
    <source>
        <dbReference type="ARBA" id="ARBA00023125"/>
    </source>
</evidence>
<dbReference type="SUPFAM" id="SSF88946">
    <property type="entry name" value="Sigma2 domain of RNA polymerase sigma factors"/>
    <property type="match status" value="1"/>
</dbReference>
<proteinExistence type="inferred from homology"/>
<dbReference type="InterPro" id="IPR013325">
    <property type="entry name" value="RNA_pol_sigma_r2"/>
</dbReference>
<dbReference type="InterPro" id="IPR036388">
    <property type="entry name" value="WH-like_DNA-bd_sf"/>
</dbReference>
<feature type="compositionally biased region" description="Basic and acidic residues" evidence="8">
    <location>
        <begin position="1"/>
        <end position="18"/>
    </location>
</feature>
<dbReference type="RefSeq" id="WP_126924255.1">
    <property type="nucleotide sequence ID" value="NZ_ML133696.1"/>
</dbReference>
<dbReference type="FunFam" id="1.10.10.10:FF:000004">
    <property type="entry name" value="RNA polymerase sigma factor SigA"/>
    <property type="match status" value="1"/>
</dbReference>
<reference evidence="12" key="1">
    <citation type="submission" date="2018-11" db="EMBL/GenBank/DDBJ databases">
        <title>Rhizobium chutanense sp. nov., isolated from root nodules of Phaseolus vulgaris in China.</title>
        <authorList>
            <person name="Huo Y."/>
        </authorList>
    </citation>
    <scope>NUCLEOTIDE SEQUENCE [LARGE SCALE GENOMIC DNA]</scope>
    <source>
        <strain evidence="12">CCBAU 65647</strain>
    </source>
</reference>
<dbReference type="Gene3D" id="1.10.10.10">
    <property type="entry name" value="Winged helix-like DNA-binding domain superfamily/Winged helix DNA-binding domain"/>
    <property type="match status" value="2"/>
</dbReference>